<keyword evidence="1" id="KW-0521">NADP</keyword>
<evidence type="ECO:0000313" key="4">
    <source>
        <dbReference type="EMBL" id="ETO22774.1"/>
    </source>
</evidence>
<comment type="caution">
    <text evidence="4">The sequence shown here is derived from an EMBL/GenBank/DDBJ whole genome shotgun (WGS) entry which is preliminary data.</text>
</comment>
<dbReference type="PANTHER" id="PTHR43981:SF2">
    <property type="entry name" value="ENOYL-[ACYL-CARRIER-PROTEIN] REDUCTASE, MITOCHONDRIAL"/>
    <property type="match status" value="1"/>
</dbReference>
<evidence type="ECO:0000313" key="5">
    <source>
        <dbReference type="Proteomes" id="UP000023152"/>
    </source>
</evidence>
<name>X6NAH5_RETFI</name>
<evidence type="ECO:0000256" key="2">
    <source>
        <dbReference type="ARBA" id="ARBA00023002"/>
    </source>
</evidence>
<feature type="domain" description="Alcohol dehydrogenase-like C-terminal" evidence="3">
    <location>
        <begin position="26"/>
        <end position="125"/>
    </location>
</feature>
<proteinExistence type="predicted"/>
<dbReference type="AlphaFoldDB" id="X6NAH5"/>
<protein>
    <recommendedName>
        <fullName evidence="3">Alcohol dehydrogenase-like C-terminal domain-containing protein</fullName>
    </recommendedName>
</protein>
<dbReference type="OrthoDB" id="7482721at2759"/>
<dbReference type="GO" id="GO:0006631">
    <property type="term" value="P:fatty acid metabolic process"/>
    <property type="evidence" value="ECO:0007669"/>
    <property type="project" value="TreeGrafter"/>
</dbReference>
<dbReference type="GO" id="GO:0005739">
    <property type="term" value="C:mitochondrion"/>
    <property type="evidence" value="ECO:0007669"/>
    <property type="project" value="TreeGrafter"/>
</dbReference>
<keyword evidence="2" id="KW-0560">Oxidoreductase</keyword>
<dbReference type="InterPro" id="IPR051034">
    <property type="entry name" value="Mito_Enoyl-ACP_Reductase"/>
</dbReference>
<dbReference type="GO" id="GO:0016491">
    <property type="term" value="F:oxidoreductase activity"/>
    <property type="evidence" value="ECO:0007669"/>
    <property type="project" value="UniProtKB-KW"/>
</dbReference>
<evidence type="ECO:0000259" key="3">
    <source>
        <dbReference type="Pfam" id="PF00107"/>
    </source>
</evidence>
<accession>X6NAH5</accession>
<reference evidence="4 5" key="1">
    <citation type="journal article" date="2013" name="Curr. Biol.">
        <title>The Genome of the Foraminiferan Reticulomyxa filosa.</title>
        <authorList>
            <person name="Glockner G."/>
            <person name="Hulsmann N."/>
            <person name="Schleicher M."/>
            <person name="Noegel A.A."/>
            <person name="Eichinger L."/>
            <person name="Gallinger C."/>
            <person name="Pawlowski J."/>
            <person name="Sierra R."/>
            <person name="Euteneuer U."/>
            <person name="Pillet L."/>
            <person name="Moustafa A."/>
            <person name="Platzer M."/>
            <person name="Groth M."/>
            <person name="Szafranski K."/>
            <person name="Schliwa M."/>
        </authorList>
    </citation>
    <scope>NUCLEOTIDE SEQUENCE [LARGE SCALE GENOMIC DNA]</scope>
</reference>
<dbReference type="Proteomes" id="UP000023152">
    <property type="component" value="Unassembled WGS sequence"/>
</dbReference>
<gene>
    <name evidence="4" type="ORF">RFI_14418</name>
</gene>
<dbReference type="InterPro" id="IPR036291">
    <property type="entry name" value="NAD(P)-bd_dom_sf"/>
</dbReference>
<keyword evidence="5" id="KW-1185">Reference proteome</keyword>
<dbReference type="InterPro" id="IPR013149">
    <property type="entry name" value="ADH-like_C"/>
</dbReference>
<dbReference type="SUPFAM" id="SSF51735">
    <property type="entry name" value="NAD(P)-binding Rossmann-fold domains"/>
    <property type="match status" value="1"/>
</dbReference>
<sequence length="200" mass="22435">MYILTLVYEMKGTTDRNSKEFKEIKDHLHSLGANEVIGEDDLPKLSDEERLKLFGGNKNQVPLLAFNAVGGRVVSDMCKLLGRDATLVTYGGMSRKPVTIGTGTLVFQNISFTGFWMSRWKDIAKQSESGQREFEKMLKELESMVLNRELTFCSHEFPFGQQGEGLLNALKCLTEPSAANTQDGQKNTCPKHGKYILSFE</sequence>
<organism evidence="4 5">
    <name type="scientific">Reticulomyxa filosa</name>
    <dbReference type="NCBI Taxonomy" id="46433"/>
    <lineage>
        <taxon>Eukaryota</taxon>
        <taxon>Sar</taxon>
        <taxon>Rhizaria</taxon>
        <taxon>Retaria</taxon>
        <taxon>Foraminifera</taxon>
        <taxon>Monothalamids</taxon>
        <taxon>Reticulomyxidae</taxon>
        <taxon>Reticulomyxa</taxon>
    </lineage>
</organism>
<dbReference type="Pfam" id="PF00107">
    <property type="entry name" value="ADH_zinc_N"/>
    <property type="match status" value="1"/>
</dbReference>
<evidence type="ECO:0000256" key="1">
    <source>
        <dbReference type="ARBA" id="ARBA00022857"/>
    </source>
</evidence>
<dbReference type="EMBL" id="ASPP01010487">
    <property type="protein sequence ID" value="ETO22774.1"/>
    <property type="molecule type" value="Genomic_DNA"/>
</dbReference>
<dbReference type="PANTHER" id="PTHR43981">
    <property type="entry name" value="ENOYL-[ACYL-CARRIER-PROTEIN] REDUCTASE, MITOCHONDRIAL"/>
    <property type="match status" value="1"/>
</dbReference>
<dbReference type="Gene3D" id="3.40.50.720">
    <property type="entry name" value="NAD(P)-binding Rossmann-like Domain"/>
    <property type="match status" value="1"/>
</dbReference>